<dbReference type="InterPro" id="IPR028082">
    <property type="entry name" value="Peripla_BP_I"/>
</dbReference>
<dbReference type="OrthoDB" id="6619319at2"/>
<dbReference type="Proteomes" id="UP000245506">
    <property type="component" value="Unassembled WGS sequence"/>
</dbReference>
<sequence length="215" mass="24583">MTKQPSEKMKQIKTMEELSIEIGVSRPTLSKYFADQSSVRDSMRARIEKGLSEVDYVPNFFARNMNRRNTRLFGVVIPHVNDFYFMELLQEIELRAKELDYSILIQNTHDDPEKELLAVENFRSMNAEGIIIAPVGSKENSTQFKRLQGQLPLVFVDARCPGLENQFPFVGTDNQQSIHLMVDYLSRSGKPPVFLSMPSVTNSNALEREAGIRHV</sequence>
<dbReference type="Gene3D" id="3.40.50.2300">
    <property type="match status" value="2"/>
</dbReference>
<dbReference type="InterPro" id="IPR001387">
    <property type="entry name" value="Cro/C1-type_HTH"/>
</dbReference>
<comment type="caution">
    <text evidence="6">The sequence shown here is derived from an EMBL/GenBank/DDBJ whole genome shotgun (WGS) entry which is preliminary data.</text>
</comment>
<reference evidence="6 7" key="1">
    <citation type="submission" date="2018-05" db="EMBL/GenBank/DDBJ databases">
        <title>Leucothrix arctica sp. nov., isolated from Arctic seawater.</title>
        <authorList>
            <person name="Choi A."/>
            <person name="Baek K."/>
        </authorList>
    </citation>
    <scope>NUCLEOTIDE SEQUENCE [LARGE SCALE GENOMIC DNA]</scope>
    <source>
        <strain evidence="6 7">IMCC9719</strain>
    </source>
</reference>
<evidence type="ECO:0000256" key="1">
    <source>
        <dbReference type="ARBA" id="ARBA00023015"/>
    </source>
</evidence>
<feature type="domain" description="HTH lacI-type" evidence="4">
    <location>
        <begin position="13"/>
        <end position="67"/>
    </location>
</feature>
<evidence type="ECO:0000256" key="2">
    <source>
        <dbReference type="ARBA" id="ARBA00023125"/>
    </source>
</evidence>
<dbReference type="InterPro" id="IPR025997">
    <property type="entry name" value="SBP_2_dom"/>
</dbReference>
<dbReference type="SMART" id="SM00354">
    <property type="entry name" value="HTH_LACI"/>
    <property type="match status" value="1"/>
</dbReference>
<dbReference type="RefSeq" id="WP_109822404.1">
    <property type="nucleotide sequence ID" value="NZ_QGKL01000016.1"/>
</dbReference>
<evidence type="ECO:0000313" key="7">
    <source>
        <dbReference type="Proteomes" id="UP000245506"/>
    </source>
</evidence>
<dbReference type="InterPro" id="IPR000843">
    <property type="entry name" value="HTH_LacI"/>
</dbReference>
<keyword evidence="1" id="KW-0805">Transcription regulation</keyword>
<dbReference type="Gene3D" id="1.10.260.40">
    <property type="entry name" value="lambda repressor-like DNA-binding domains"/>
    <property type="match status" value="1"/>
</dbReference>
<dbReference type="SUPFAM" id="SSF47413">
    <property type="entry name" value="lambda repressor-like DNA-binding domains"/>
    <property type="match status" value="1"/>
</dbReference>
<dbReference type="AlphaFoldDB" id="A0A317CH77"/>
<dbReference type="PANTHER" id="PTHR30146:SF109">
    <property type="entry name" value="HTH-TYPE TRANSCRIPTIONAL REGULATOR GALS"/>
    <property type="match status" value="1"/>
</dbReference>
<dbReference type="GO" id="GO:0003700">
    <property type="term" value="F:DNA-binding transcription factor activity"/>
    <property type="evidence" value="ECO:0007669"/>
    <property type="project" value="TreeGrafter"/>
</dbReference>
<keyword evidence="7" id="KW-1185">Reference proteome</keyword>
<protein>
    <submittedName>
        <fullName evidence="6">Uncharacterized protein</fullName>
    </submittedName>
</protein>
<gene>
    <name evidence="6" type="ORF">DKT75_05385</name>
</gene>
<proteinExistence type="predicted"/>
<dbReference type="CDD" id="cd01392">
    <property type="entry name" value="HTH_LacI"/>
    <property type="match status" value="1"/>
</dbReference>
<evidence type="ECO:0000256" key="3">
    <source>
        <dbReference type="ARBA" id="ARBA00023163"/>
    </source>
</evidence>
<feature type="domain" description="HTH cro/C1-type" evidence="5">
    <location>
        <begin position="14"/>
        <end position="57"/>
    </location>
</feature>
<dbReference type="SUPFAM" id="SSF53822">
    <property type="entry name" value="Periplasmic binding protein-like I"/>
    <property type="match status" value="1"/>
</dbReference>
<dbReference type="Pfam" id="PF13407">
    <property type="entry name" value="Peripla_BP_4"/>
    <property type="match status" value="1"/>
</dbReference>
<dbReference type="PANTHER" id="PTHR30146">
    <property type="entry name" value="LACI-RELATED TRANSCRIPTIONAL REPRESSOR"/>
    <property type="match status" value="1"/>
</dbReference>
<evidence type="ECO:0000259" key="4">
    <source>
        <dbReference type="PROSITE" id="PS50932"/>
    </source>
</evidence>
<dbReference type="GO" id="GO:0000976">
    <property type="term" value="F:transcription cis-regulatory region binding"/>
    <property type="evidence" value="ECO:0007669"/>
    <property type="project" value="TreeGrafter"/>
</dbReference>
<keyword evidence="2" id="KW-0238">DNA-binding</keyword>
<dbReference type="CDD" id="cd06267">
    <property type="entry name" value="PBP1_LacI_sugar_binding-like"/>
    <property type="match status" value="1"/>
</dbReference>
<dbReference type="PROSITE" id="PS50943">
    <property type="entry name" value="HTH_CROC1"/>
    <property type="match status" value="1"/>
</dbReference>
<dbReference type="GO" id="GO:0055085">
    <property type="term" value="P:transmembrane transport"/>
    <property type="evidence" value="ECO:0007669"/>
    <property type="project" value="UniProtKB-ARBA"/>
</dbReference>
<name>A0A317CH77_9GAMM</name>
<dbReference type="InterPro" id="IPR010982">
    <property type="entry name" value="Lambda_DNA-bd_dom_sf"/>
</dbReference>
<keyword evidence="3" id="KW-0804">Transcription</keyword>
<organism evidence="6 7">
    <name type="scientific">Leucothrix arctica</name>
    <dbReference type="NCBI Taxonomy" id="1481894"/>
    <lineage>
        <taxon>Bacteria</taxon>
        <taxon>Pseudomonadati</taxon>
        <taxon>Pseudomonadota</taxon>
        <taxon>Gammaproteobacteria</taxon>
        <taxon>Thiotrichales</taxon>
        <taxon>Thiotrichaceae</taxon>
        <taxon>Leucothrix</taxon>
    </lineage>
</organism>
<evidence type="ECO:0000313" key="6">
    <source>
        <dbReference type="EMBL" id="PWQ97898.1"/>
    </source>
</evidence>
<evidence type="ECO:0000259" key="5">
    <source>
        <dbReference type="PROSITE" id="PS50943"/>
    </source>
</evidence>
<accession>A0A317CH77</accession>
<dbReference type="EMBL" id="QGKL01000016">
    <property type="protein sequence ID" value="PWQ97898.1"/>
    <property type="molecule type" value="Genomic_DNA"/>
</dbReference>
<dbReference type="PROSITE" id="PS50932">
    <property type="entry name" value="HTH_LACI_2"/>
    <property type="match status" value="1"/>
</dbReference>